<proteinExistence type="predicted"/>
<dbReference type="Gene3D" id="2.170.140.10">
    <property type="entry name" value="Chitin binding domain"/>
    <property type="match status" value="1"/>
</dbReference>
<accession>B3NFX2</accession>
<sequence length="95" mass="10267">MWTSVIISLLLVHCLLAGPAPALRDSDAGSWSADEACQEAVKSVMIANQNDSTCATYVYCYVNDSTWALIKSCHSGLFFDADLKFCSIRKPAGCV</sequence>
<name>B3NFX2_DROER</name>
<dbReference type="Proteomes" id="UP000008711">
    <property type="component" value="Unassembled WGS sequence"/>
</dbReference>
<dbReference type="PROSITE" id="PS50940">
    <property type="entry name" value="CHIT_BIND_II"/>
    <property type="match status" value="1"/>
</dbReference>
<evidence type="ECO:0000256" key="1">
    <source>
        <dbReference type="SAM" id="SignalP"/>
    </source>
</evidence>
<dbReference type="EMBL" id="CH954178">
    <property type="protein sequence ID" value="EDV50734.1"/>
    <property type="molecule type" value="Genomic_DNA"/>
</dbReference>
<organism evidence="3 4">
    <name type="scientific">Drosophila erecta</name>
    <name type="common">Fruit fly</name>
    <dbReference type="NCBI Taxonomy" id="7220"/>
    <lineage>
        <taxon>Eukaryota</taxon>
        <taxon>Metazoa</taxon>
        <taxon>Ecdysozoa</taxon>
        <taxon>Arthropoda</taxon>
        <taxon>Hexapoda</taxon>
        <taxon>Insecta</taxon>
        <taxon>Pterygota</taxon>
        <taxon>Neoptera</taxon>
        <taxon>Endopterygota</taxon>
        <taxon>Diptera</taxon>
        <taxon>Brachycera</taxon>
        <taxon>Muscomorpha</taxon>
        <taxon>Ephydroidea</taxon>
        <taxon>Drosophilidae</taxon>
        <taxon>Drosophila</taxon>
        <taxon>Sophophora</taxon>
    </lineage>
</organism>
<dbReference type="InterPro" id="IPR036508">
    <property type="entry name" value="Chitin-bd_dom_sf"/>
</dbReference>
<gene>
    <name evidence="3" type="primary">Dere\GG15110</name>
    <name evidence="3" type="synonym">dere_GLEANR_15215</name>
    <name evidence="3" type="synonym">GG15110</name>
    <name evidence="3" type="ORF">Dere_GG15110</name>
</gene>
<dbReference type="HOGENOM" id="CLU_2374953_0_0_1"/>
<feature type="domain" description="Chitin-binding type-2" evidence="2">
    <location>
        <begin position="34"/>
        <end position="95"/>
    </location>
</feature>
<dbReference type="Pfam" id="PF01607">
    <property type="entry name" value="CBM_14"/>
    <property type="match status" value="1"/>
</dbReference>
<feature type="chain" id="PRO_5002791672" description="Chitin-binding type-2 domain-containing protein" evidence="1">
    <location>
        <begin position="18"/>
        <end position="95"/>
    </location>
</feature>
<dbReference type="GO" id="GO:0005576">
    <property type="term" value="C:extracellular region"/>
    <property type="evidence" value="ECO:0007669"/>
    <property type="project" value="InterPro"/>
</dbReference>
<evidence type="ECO:0000313" key="3">
    <source>
        <dbReference type="EMBL" id="EDV50734.1"/>
    </source>
</evidence>
<dbReference type="PhylomeDB" id="B3NFX2"/>
<dbReference type="InterPro" id="IPR002557">
    <property type="entry name" value="Chitin-bd_dom"/>
</dbReference>
<evidence type="ECO:0000313" key="4">
    <source>
        <dbReference type="Proteomes" id="UP000008711"/>
    </source>
</evidence>
<keyword evidence="4" id="KW-1185">Reference proteome</keyword>
<reference evidence="3 4" key="1">
    <citation type="journal article" date="2007" name="Nature">
        <title>Evolution of genes and genomes on the Drosophila phylogeny.</title>
        <authorList>
            <consortium name="Drosophila 12 Genomes Consortium"/>
            <person name="Clark A.G."/>
            <person name="Eisen M.B."/>
            <person name="Smith D.R."/>
            <person name="Bergman C.M."/>
            <person name="Oliver B."/>
            <person name="Markow T.A."/>
            <person name="Kaufman T.C."/>
            <person name="Kellis M."/>
            <person name="Gelbart W."/>
            <person name="Iyer V.N."/>
            <person name="Pollard D.A."/>
            <person name="Sackton T.B."/>
            <person name="Larracuente A.M."/>
            <person name="Singh N.D."/>
            <person name="Abad J.P."/>
            <person name="Abt D.N."/>
            <person name="Adryan B."/>
            <person name="Aguade M."/>
            <person name="Akashi H."/>
            <person name="Anderson W.W."/>
            <person name="Aquadro C.F."/>
            <person name="Ardell D.H."/>
            <person name="Arguello R."/>
            <person name="Artieri C.G."/>
            <person name="Barbash D.A."/>
            <person name="Barker D."/>
            <person name="Barsanti P."/>
            <person name="Batterham P."/>
            <person name="Batzoglou S."/>
            <person name="Begun D."/>
            <person name="Bhutkar A."/>
            <person name="Blanco E."/>
            <person name="Bosak S.A."/>
            <person name="Bradley R.K."/>
            <person name="Brand A.D."/>
            <person name="Brent M.R."/>
            <person name="Brooks A.N."/>
            <person name="Brown R.H."/>
            <person name="Butlin R.K."/>
            <person name="Caggese C."/>
            <person name="Calvi B.R."/>
            <person name="Bernardo de Carvalho A."/>
            <person name="Caspi A."/>
            <person name="Castrezana S."/>
            <person name="Celniker S.E."/>
            <person name="Chang J.L."/>
            <person name="Chapple C."/>
            <person name="Chatterji S."/>
            <person name="Chinwalla A."/>
            <person name="Civetta A."/>
            <person name="Clifton S.W."/>
            <person name="Comeron J.M."/>
            <person name="Costello J.C."/>
            <person name="Coyne J.A."/>
            <person name="Daub J."/>
            <person name="David R.G."/>
            <person name="Delcher A.L."/>
            <person name="Delehaunty K."/>
            <person name="Do C.B."/>
            <person name="Ebling H."/>
            <person name="Edwards K."/>
            <person name="Eickbush T."/>
            <person name="Evans J.D."/>
            <person name="Filipski A."/>
            <person name="Findeiss S."/>
            <person name="Freyhult E."/>
            <person name="Fulton L."/>
            <person name="Fulton R."/>
            <person name="Garcia A.C."/>
            <person name="Gardiner A."/>
            <person name="Garfield D.A."/>
            <person name="Garvin B.E."/>
            <person name="Gibson G."/>
            <person name="Gilbert D."/>
            <person name="Gnerre S."/>
            <person name="Godfrey J."/>
            <person name="Good R."/>
            <person name="Gotea V."/>
            <person name="Gravely B."/>
            <person name="Greenberg A.J."/>
            <person name="Griffiths-Jones S."/>
            <person name="Gross S."/>
            <person name="Guigo R."/>
            <person name="Gustafson E.A."/>
            <person name="Haerty W."/>
            <person name="Hahn M.W."/>
            <person name="Halligan D.L."/>
            <person name="Halpern A.L."/>
            <person name="Halter G.M."/>
            <person name="Han M.V."/>
            <person name="Heger A."/>
            <person name="Hillier L."/>
            <person name="Hinrichs A.S."/>
            <person name="Holmes I."/>
            <person name="Hoskins R.A."/>
            <person name="Hubisz M.J."/>
            <person name="Hultmark D."/>
            <person name="Huntley M.A."/>
            <person name="Jaffe D.B."/>
            <person name="Jagadeeshan S."/>
            <person name="Jeck W.R."/>
            <person name="Johnson J."/>
            <person name="Jones C.D."/>
            <person name="Jordan W.C."/>
            <person name="Karpen G.H."/>
            <person name="Kataoka E."/>
            <person name="Keightley P.D."/>
            <person name="Kheradpour P."/>
            <person name="Kirkness E.F."/>
            <person name="Koerich L.B."/>
            <person name="Kristiansen K."/>
            <person name="Kudrna D."/>
            <person name="Kulathinal R.J."/>
            <person name="Kumar S."/>
            <person name="Kwok R."/>
            <person name="Lander E."/>
            <person name="Langley C.H."/>
            <person name="Lapoint R."/>
            <person name="Lazzaro B.P."/>
            <person name="Lee S.J."/>
            <person name="Levesque L."/>
            <person name="Li R."/>
            <person name="Lin C.F."/>
            <person name="Lin M.F."/>
            <person name="Lindblad-Toh K."/>
            <person name="Llopart A."/>
            <person name="Long M."/>
            <person name="Low L."/>
            <person name="Lozovsky E."/>
            <person name="Lu J."/>
            <person name="Luo M."/>
            <person name="Machado C.A."/>
            <person name="Makalowski W."/>
            <person name="Marzo M."/>
            <person name="Matsuda M."/>
            <person name="Matzkin L."/>
            <person name="McAllister B."/>
            <person name="McBride C.S."/>
            <person name="McKernan B."/>
            <person name="McKernan K."/>
            <person name="Mendez-Lago M."/>
            <person name="Minx P."/>
            <person name="Mollenhauer M.U."/>
            <person name="Montooth K."/>
            <person name="Mount S.M."/>
            <person name="Mu X."/>
            <person name="Myers E."/>
            <person name="Negre B."/>
            <person name="Newfeld S."/>
            <person name="Nielsen R."/>
            <person name="Noor M.A."/>
            <person name="O'Grady P."/>
            <person name="Pachter L."/>
            <person name="Papaceit M."/>
            <person name="Parisi M.J."/>
            <person name="Parisi M."/>
            <person name="Parts L."/>
            <person name="Pedersen J.S."/>
            <person name="Pesole G."/>
            <person name="Phillippy A.M."/>
            <person name="Ponting C.P."/>
            <person name="Pop M."/>
            <person name="Porcelli D."/>
            <person name="Powell J.R."/>
            <person name="Prohaska S."/>
            <person name="Pruitt K."/>
            <person name="Puig M."/>
            <person name="Quesneville H."/>
            <person name="Ram K.R."/>
            <person name="Rand D."/>
            <person name="Rasmussen M.D."/>
            <person name="Reed L.K."/>
            <person name="Reenan R."/>
            <person name="Reily A."/>
            <person name="Remington K.A."/>
            <person name="Rieger T.T."/>
            <person name="Ritchie M.G."/>
            <person name="Robin C."/>
            <person name="Rogers Y.H."/>
            <person name="Rohde C."/>
            <person name="Rozas J."/>
            <person name="Rubenfield M.J."/>
            <person name="Ruiz A."/>
            <person name="Russo S."/>
            <person name="Salzberg S.L."/>
            <person name="Sanchez-Gracia A."/>
            <person name="Saranga D.J."/>
            <person name="Sato H."/>
            <person name="Schaeffer S.W."/>
            <person name="Schatz M.C."/>
            <person name="Schlenke T."/>
            <person name="Schwartz R."/>
            <person name="Segarra C."/>
            <person name="Singh R.S."/>
            <person name="Sirot L."/>
            <person name="Sirota M."/>
            <person name="Sisneros N.B."/>
            <person name="Smith C.D."/>
            <person name="Smith T.F."/>
            <person name="Spieth J."/>
            <person name="Stage D.E."/>
            <person name="Stark A."/>
            <person name="Stephan W."/>
            <person name="Strausberg R.L."/>
            <person name="Strempel S."/>
            <person name="Sturgill D."/>
            <person name="Sutton G."/>
            <person name="Sutton G.G."/>
            <person name="Tao W."/>
            <person name="Teichmann S."/>
            <person name="Tobari Y.N."/>
            <person name="Tomimura Y."/>
            <person name="Tsolas J.M."/>
            <person name="Valente V.L."/>
            <person name="Venter E."/>
            <person name="Venter J.C."/>
            <person name="Vicario S."/>
            <person name="Vieira F.G."/>
            <person name="Vilella A.J."/>
            <person name="Villasante A."/>
            <person name="Walenz B."/>
            <person name="Wang J."/>
            <person name="Wasserman M."/>
            <person name="Watts T."/>
            <person name="Wilson D."/>
            <person name="Wilson R.K."/>
            <person name="Wing R.A."/>
            <person name="Wolfner M.F."/>
            <person name="Wong A."/>
            <person name="Wong G.K."/>
            <person name="Wu C.I."/>
            <person name="Wu G."/>
            <person name="Yamamoto D."/>
            <person name="Yang H.P."/>
            <person name="Yang S.P."/>
            <person name="Yorke J.A."/>
            <person name="Yoshida K."/>
            <person name="Zdobnov E."/>
            <person name="Zhang P."/>
            <person name="Zhang Y."/>
            <person name="Zimin A.V."/>
            <person name="Baldwin J."/>
            <person name="Abdouelleil A."/>
            <person name="Abdulkadir J."/>
            <person name="Abebe A."/>
            <person name="Abera B."/>
            <person name="Abreu J."/>
            <person name="Acer S.C."/>
            <person name="Aftuck L."/>
            <person name="Alexander A."/>
            <person name="An P."/>
            <person name="Anderson E."/>
            <person name="Anderson S."/>
            <person name="Arachi H."/>
            <person name="Azer M."/>
            <person name="Bachantsang P."/>
            <person name="Barry A."/>
            <person name="Bayul T."/>
            <person name="Berlin A."/>
            <person name="Bessette D."/>
            <person name="Bloom T."/>
            <person name="Blye J."/>
            <person name="Boguslavskiy L."/>
            <person name="Bonnet C."/>
            <person name="Boukhgalter B."/>
            <person name="Bourzgui I."/>
            <person name="Brown A."/>
            <person name="Cahill P."/>
            <person name="Channer S."/>
            <person name="Cheshatsang Y."/>
            <person name="Chuda L."/>
            <person name="Citroen M."/>
            <person name="Collymore A."/>
            <person name="Cooke P."/>
            <person name="Costello M."/>
            <person name="D'Aco K."/>
            <person name="Daza R."/>
            <person name="De Haan G."/>
            <person name="DeGray S."/>
            <person name="DeMaso C."/>
            <person name="Dhargay N."/>
            <person name="Dooley K."/>
            <person name="Dooley E."/>
            <person name="Doricent M."/>
            <person name="Dorje P."/>
            <person name="Dorjee K."/>
            <person name="Dupes A."/>
            <person name="Elong R."/>
            <person name="Falk J."/>
            <person name="Farina A."/>
            <person name="Faro S."/>
            <person name="Ferguson D."/>
            <person name="Fisher S."/>
            <person name="Foley C.D."/>
            <person name="Franke A."/>
            <person name="Friedrich D."/>
            <person name="Gadbois L."/>
            <person name="Gearin G."/>
            <person name="Gearin C.R."/>
            <person name="Giannoukos G."/>
            <person name="Goode T."/>
            <person name="Graham J."/>
            <person name="Grandbois E."/>
            <person name="Grewal S."/>
            <person name="Gyaltsen K."/>
            <person name="Hafez N."/>
            <person name="Hagos B."/>
            <person name="Hall J."/>
            <person name="Henson C."/>
            <person name="Hollinger A."/>
            <person name="Honan T."/>
            <person name="Huard M.D."/>
            <person name="Hughes L."/>
            <person name="Hurhula B."/>
            <person name="Husby M.E."/>
            <person name="Kamat A."/>
            <person name="Kanga B."/>
            <person name="Kashin S."/>
            <person name="Khazanovich D."/>
            <person name="Kisner P."/>
            <person name="Lance K."/>
            <person name="Lara M."/>
            <person name="Lee W."/>
            <person name="Lennon N."/>
            <person name="Letendre F."/>
            <person name="LeVine R."/>
            <person name="Lipovsky A."/>
            <person name="Liu X."/>
            <person name="Liu J."/>
            <person name="Liu S."/>
            <person name="Lokyitsang T."/>
            <person name="Lokyitsang Y."/>
            <person name="Lubonja R."/>
            <person name="Lui A."/>
            <person name="MacDonald P."/>
            <person name="Magnisalis V."/>
            <person name="Maru K."/>
            <person name="Matthews C."/>
            <person name="McCusker W."/>
            <person name="McDonough S."/>
            <person name="Mehta T."/>
            <person name="Meldrim J."/>
            <person name="Meneus L."/>
            <person name="Mihai O."/>
            <person name="Mihalev A."/>
            <person name="Mihova T."/>
            <person name="Mittelman R."/>
            <person name="Mlenga V."/>
            <person name="Montmayeur A."/>
            <person name="Mulrain L."/>
            <person name="Navidi A."/>
            <person name="Naylor J."/>
            <person name="Negash T."/>
            <person name="Nguyen T."/>
            <person name="Nguyen N."/>
            <person name="Nicol R."/>
            <person name="Norbu C."/>
            <person name="Norbu N."/>
            <person name="Novod N."/>
            <person name="O'Neill B."/>
            <person name="Osman S."/>
            <person name="Markiewicz E."/>
            <person name="Oyono O.L."/>
            <person name="Patti C."/>
            <person name="Phunkhang P."/>
            <person name="Pierre F."/>
            <person name="Priest M."/>
            <person name="Raghuraman S."/>
            <person name="Rege F."/>
            <person name="Reyes R."/>
            <person name="Rise C."/>
            <person name="Rogov P."/>
            <person name="Ross K."/>
            <person name="Ryan E."/>
            <person name="Settipalli S."/>
            <person name="Shea T."/>
            <person name="Sherpa N."/>
            <person name="Shi L."/>
            <person name="Shih D."/>
            <person name="Sparrow T."/>
            <person name="Spaulding J."/>
            <person name="Stalker J."/>
            <person name="Stange-Thomann N."/>
            <person name="Stavropoulos S."/>
            <person name="Stone C."/>
            <person name="Strader C."/>
            <person name="Tesfaye S."/>
            <person name="Thomson T."/>
            <person name="Thoulutsang Y."/>
            <person name="Thoulutsang D."/>
            <person name="Topham K."/>
            <person name="Topping I."/>
            <person name="Tsamla T."/>
            <person name="Vassiliev H."/>
            <person name="Vo A."/>
            <person name="Wangchuk T."/>
            <person name="Wangdi T."/>
            <person name="Weiand M."/>
            <person name="Wilkinson J."/>
            <person name="Wilson A."/>
            <person name="Yadav S."/>
            <person name="Young G."/>
            <person name="Yu Q."/>
            <person name="Zembek L."/>
            <person name="Zhong D."/>
            <person name="Zimmer A."/>
            <person name="Zwirko Z."/>
            <person name="Jaffe D.B."/>
            <person name="Alvarez P."/>
            <person name="Brockman W."/>
            <person name="Butler J."/>
            <person name="Chin C."/>
            <person name="Gnerre S."/>
            <person name="Grabherr M."/>
            <person name="Kleber M."/>
            <person name="Mauceli E."/>
            <person name="MacCallum I."/>
        </authorList>
    </citation>
    <scope>NUCLEOTIDE SEQUENCE [LARGE SCALE GENOMIC DNA]</scope>
    <source>
        <strain evidence="3 4">TSC#14021-0224.01</strain>
    </source>
</reference>
<evidence type="ECO:0000259" key="2">
    <source>
        <dbReference type="PROSITE" id="PS50940"/>
    </source>
</evidence>
<dbReference type="OrthoDB" id="7857752at2759"/>
<protein>
    <recommendedName>
        <fullName evidence="2">Chitin-binding type-2 domain-containing protein</fullName>
    </recommendedName>
</protein>
<dbReference type="SUPFAM" id="SSF57625">
    <property type="entry name" value="Invertebrate chitin-binding proteins"/>
    <property type="match status" value="1"/>
</dbReference>
<dbReference type="OMA" id="WSADEAC"/>
<dbReference type="KEGG" id="der:6545409"/>
<reference evidence="3 4" key="2">
    <citation type="journal article" date="2008" name="Bioinformatics">
        <title>Assembly reconciliation.</title>
        <authorList>
            <person name="Zimin A.V."/>
            <person name="Smith D.R."/>
            <person name="Sutton G."/>
            <person name="Yorke J.A."/>
        </authorList>
    </citation>
    <scope>NUCLEOTIDE SEQUENCE [LARGE SCALE GENOMIC DNA]</scope>
    <source>
        <strain evidence="3 4">TSC#14021-0224.01</strain>
    </source>
</reference>
<keyword evidence="1" id="KW-0732">Signal</keyword>
<dbReference type="AlphaFoldDB" id="B3NFX2"/>
<dbReference type="GO" id="GO:0008061">
    <property type="term" value="F:chitin binding"/>
    <property type="evidence" value="ECO:0007669"/>
    <property type="project" value="InterPro"/>
</dbReference>
<feature type="signal peptide" evidence="1">
    <location>
        <begin position="1"/>
        <end position="17"/>
    </location>
</feature>